<protein>
    <recommendedName>
        <fullName evidence="4">Tripeptidyl-peptidase 2</fullName>
        <ecNumber evidence="3">3.4.14.10</ecNumber>
        <ecNumber evidence="10">3.4.21.62</ecNumber>
    </recommendedName>
    <alternativeName>
        <fullName evidence="11">Tripeptidyl aminopeptidase</fullName>
    </alternativeName>
</protein>
<feature type="domain" description="Tripeptidyl peptidase II second Ig-like" evidence="15">
    <location>
        <begin position="826"/>
        <end position="1009"/>
    </location>
</feature>
<dbReference type="Gene3D" id="2.60.40.3170">
    <property type="match status" value="1"/>
</dbReference>
<dbReference type="Pfam" id="PF12580">
    <property type="entry name" value="TPPII"/>
    <property type="match status" value="1"/>
</dbReference>
<dbReference type="InterPro" id="IPR048383">
    <property type="entry name" value="TPPII_Ig-like-1"/>
</dbReference>
<dbReference type="PROSITE" id="PS51892">
    <property type="entry name" value="SUBTILASE"/>
    <property type="match status" value="1"/>
</dbReference>
<organism evidence="19 20">
    <name type="scientific">Cylindrotheca closterium</name>
    <dbReference type="NCBI Taxonomy" id="2856"/>
    <lineage>
        <taxon>Eukaryota</taxon>
        <taxon>Sar</taxon>
        <taxon>Stramenopiles</taxon>
        <taxon>Ochrophyta</taxon>
        <taxon>Bacillariophyta</taxon>
        <taxon>Bacillariophyceae</taxon>
        <taxon>Bacillariophycidae</taxon>
        <taxon>Bacillariales</taxon>
        <taxon>Bacillariaceae</taxon>
        <taxon>Cylindrotheca</taxon>
    </lineage>
</organism>
<dbReference type="EMBL" id="CAKOGP040000002">
    <property type="protein sequence ID" value="CAJ1923649.1"/>
    <property type="molecule type" value="Genomic_DNA"/>
</dbReference>
<name>A0AAD2CCE3_9STRA</name>
<evidence type="ECO:0000256" key="6">
    <source>
        <dbReference type="ARBA" id="ARBA00022670"/>
    </source>
</evidence>
<evidence type="ECO:0000256" key="9">
    <source>
        <dbReference type="ARBA" id="ARBA00023529"/>
    </source>
</evidence>
<evidence type="ECO:0000313" key="19">
    <source>
        <dbReference type="EMBL" id="CAJ1923649.1"/>
    </source>
</evidence>
<evidence type="ECO:0000259" key="15">
    <source>
        <dbReference type="Pfam" id="PF12580"/>
    </source>
</evidence>
<dbReference type="InterPro" id="IPR022232">
    <property type="entry name" value="TPPII_C_art"/>
</dbReference>
<feature type="compositionally biased region" description="Basic and acidic residues" evidence="13">
    <location>
        <begin position="1048"/>
        <end position="1068"/>
    </location>
</feature>
<dbReference type="PANTHER" id="PTHR43806">
    <property type="entry name" value="PEPTIDASE S8"/>
    <property type="match status" value="1"/>
</dbReference>
<dbReference type="Proteomes" id="UP001295423">
    <property type="component" value="Unassembled WGS sequence"/>
</dbReference>
<dbReference type="Gene3D" id="3.40.50.200">
    <property type="entry name" value="Peptidase S8/S53 domain"/>
    <property type="match status" value="2"/>
</dbReference>
<evidence type="ECO:0000256" key="10">
    <source>
        <dbReference type="ARBA" id="ARBA00023619"/>
    </source>
</evidence>
<feature type="domain" description="Tripeptidyl-peptidase II galactose-binding" evidence="18">
    <location>
        <begin position="697"/>
        <end position="790"/>
    </location>
</feature>
<dbReference type="PROSITE" id="PS00137">
    <property type="entry name" value="SUBTILASE_HIS"/>
    <property type="match status" value="1"/>
</dbReference>
<dbReference type="Gene3D" id="1.25.40.710">
    <property type="match status" value="1"/>
</dbReference>
<dbReference type="Pfam" id="PF00082">
    <property type="entry name" value="Peptidase_S8"/>
    <property type="match status" value="1"/>
</dbReference>
<feature type="domain" description="Tripeptidyl peptidase II C-terminal" evidence="16">
    <location>
        <begin position="1060"/>
        <end position="1131"/>
    </location>
</feature>
<feature type="domain" description="Tripeptidyl-peptidase II first Ig-like" evidence="17">
    <location>
        <begin position="558"/>
        <end position="680"/>
    </location>
</feature>
<evidence type="ECO:0000256" key="2">
    <source>
        <dbReference type="ARBA" id="ARBA00011073"/>
    </source>
</evidence>
<gene>
    <name evidence="19" type="ORF">CYCCA115_LOCUS1043</name>
</gene>
<comment type="catalytic activity">
    <reaction evidence="9">
        <text>Hydrolysis of proteins with broad specificity for peptide bonds, and a preference for a large uncharged residue in P1. Hydrolyzes peptide amides.</text>
        <dbReference type="EC" id="3.4.21.62"/>
    </reaction>
</comment>
<dbReference type="InterPro" id="IPR022229">
    <property type="entry name" value="TPPII_Ig-like-2"/>
</dbReference>
<keyword evidence="6 12" id="KW-0645">Protease</keyword>
<dbReference type="GO" id="GO:0005829">
    <property type="term" value="C:cytosol"/>
    <property type="evidence" value="ECO:0007669"/>
    <property type="project" value="TreeGrafter"/>
</dbReference>
<evidence type="ECO:0000256" key="8">
    <source>
        <dbReference type="ARBA" id="ARBA00022825"/>
    </source>
</evidence>
<evidence type="ECO:0000259" key="16">
    <source>
        <dbReference type="Pfam" id="PF12583"/>
    </source>
</evidence>
<evidence type="ECO:0000259" key="18">
    <source>
        <dbReference type="Pfam" id="PF21316"/>
    </source>
</evidence>
<dbReference type="GO" id="GO:0004252">
    <property type="term" value="F:serine-type endopeptidase activity"/>
    <property type="evidence" value="ECO:0007669"/>
    <property type="project" value="UniProtKB-UniRule"/>
</dbReference>
<dbReference type="EC" id="3.4.14.10" evidence="3"/>
<evidence type="ECO:0000256" key="7">
    <source>
        <dbReference type="ARBA" id="ARBA00022801"/>
    </source>
</evidence>
<keyword evidence="5" id="KW-0031">Aminopeptidase</keyword>
<dbReference type="PRINTS" id="PR00723">
    <property type="entry name" value="SUBTILISIN"/>
</dbReference>
<dbReference type="EC" id="3.4.21.62" evidence="10"/>
<evidence type="ECO:0000256" key="12">
    <source>
        <dbReference type="PROSITE-ProRule" id="PRU01240"/>
    </source>
</evidence>
<evidence type="ECO:0000313" key="20">
    <source>
        <dbReference type="Proteomes" id="UP001295423"/>
    </source>
</evidence>
<dbReference type="SUPFAM" id="SSF52743">
    <property type="entry name" value="Subtilisin-like"/>
    <property type="match status" value="1"/>
</dbReference>
<evidence type="ECO:0000256" key="13">
    <source>
        <dbReference type="SAM" id="MobiDB-lite"/>
    </source>
</evidence>
<sequence length="1301" mass="144524">MSKSPLHSPPFPAIDLVPKKETETLEFLQQYPEYDGRNVVIGILDTGIDPAAAGIRYMQDGKTPKLIDLVDCTGSGDVDISCKAQVTPCNDGDEECYQIEGLSGRKWKLRKEWWKHAPASDRLPSVQLGIKRAYELFPSSLVSRVKAHRKQELEKALGSEVAKVARQLYRWKQSYDKRTATHDQLREKDNLQALLDILMDQKDLEEDPGLILDCIVFYDGEDMRAVILSDEDVAKDGSPTIQPMASFAKEFQYGTISTLDQYNYGVNFYDDNQILSIVGDCTPHGTHVASIAAAAEGERSGVAPGAQLVSIKIGDSRMGSMESGSSVARGIMAAVKLGCDVINLSYGEAGQLANEGRVARLAEEVVWRHNIMFVSAVGNNGPALTTLNAPGGITTCIMGVAAYVSPDMMKADYSLFSNTTKADDDLEMDENGEDPDALVGTSYTWSSVGPTVDGANGVSVCAPGGAIASVSNWTMQKSMLMNGTSMASPHACGCVALLVSACKAEGIQISPARIQRAIENTAKSMPNLTNLQQGWGMVQVSRAFQQLKAVRDIASEDVYFEVNVENLPSNPRGIYLRQNEDVSAKRIFSIRINPQFRRVADIDETSQRYQIDFEMQFNLCSTASWIKVPRHFMCMNNGRTFKVAVNPCNLEPGVHTARVCGSDSEHPERGFLWSCPVTVIKPLPEEPTVELPSLEFEATEIKRLFVVPPPGSTWMDITVKDCRSAKRDGDGTTKLYVLHTVQLLPHTAYRESSTQKYLNLLPSQTSICSISVEAGVTCEVDIGRYWATSGISKADVIIEFRGVRPDQNEVCLLAGDSFRQVQVHSDLRDEIICPTAKLASWKTALRPKEGTISPLGERDVQPWNEKTTYQLILHYEFSQDEKGSFTPRVPALQGVLYESTYESQLILAYDGDKRYLGFCDAYPNSISAPKGLVVLKMQIRHDDPTMLEKLKDMTIWIDRKLDKEISVSCYSTREDRLVGGKRSMKKRTLRKGTCASIFFAEPSSSKIPSCREGDVLMGTVHFCSGDATLPGDGKRPDGFPISYTVGPKTERQSSEGEAVEQKDERTPDERLAEAIRDLKVDQLSKLTSAEKESGLFETTFSGLLKDYPRYVPLLLANLRYLDSLKNRSEILPTVLQAADIVIENVAEDELAMHFGRRLDKDDTKMVQRNKDLEKTKQQLVEALVRKSLALIDLKDQQNAPQLFEETLRKLKEWVDIDSNGKFAALVLERDSRLGRFGLVLKRLNKLISKNNGKDTGGARPLSKSDLLQRRCDVLKELGYTALAEREESMRLIMKPKDYMLF</sequence>
<reference evidence="19" key="1">
    <citation type="submission" date="2023-08" db="EMBL/GenBank/DDBJ databases">
        <authorList>
            <person name="Audoor S."/>
            <person name="Bilcke G."/>
        </authorList>
    </citation>
    <scope>NUCLEOTIDE SEQUENCE</scope>
</reference>
<keyword evidence="8 12" id="KW-0720">Serine protease</keyword>
<dbReference type="InterPro" id="IPR048384">
    <property type="entry name" value="TPPII_GBD"/>
</dbReference>
<dbReference type="PROSITE" id="PS00138">
    <property type="entry name" value="SUBTILASE_SER"/>
    <property type="match status" value="1"/>
</dbReference>
<dbReference type="InterPro" id="IPR022398">
    <property type="entry name" value="Peptidase_S8_His-AS"/>
</dbReference>
<evidence type="ECO:0000259" key="17">
    <source>
        <dbReference type="Pfam" id="PF21223"/>
    </source>
</evidence>
<feature type="region of interest" description="Disordered" evidence="13">
    <location>
        <begin position="1044"/>
        <end position="1068"/>
    </location>
</feature>
<evidence type="ECO:0000259" key="14">
    <source>
        <dbReference type="Pfam" id="PF00082"/>
    </source>
</evidence>
<evidence type="ECO:0000256" key="3">
    <source>
        <dbReference type="ARBA" id="ARBA00012462"/>
    </source>
</evidence>
<dbReference type="InterPro" id="IPR046940">
    <property type="entry name" value="TPPII_Ig-like_sf"/>
</dbReference>
<evidence type="ECO:0000256" key="11">
    <source>
        <dbReference type="ARBA" id="ARBA00032232"/>
    </source>
</evidence>
<keyword evidence="20" id="KW-1185">Reference proteome</keyword>
<evidence type="ECO:0000256" key="1">
    <source>
        <dbReference type="ARBA" id="ARBA00001910"/>
    </source>
</evidence>
<evidence type="ECO:0000256" key="5">
    <source>
        <dbReference type="ARBA" id="ARBA00022438"/>
    </source>
</evidence>
<dbReference type="InterPro" id="IPR046939">
    <property type="entry name" value="TPPII_C_sf"/>
</dbReference>
<dbReference type="InterPro" id="IPR036852">
    <property type="entry name" value="Peptidase_S8/S53_dom_sf"/>
</dbReference>
<dbReference type="GO" id="GO:0004177">
    <property type="term" value="F:aminopeptidase activity"/>
    <property type="evidence" value="ECO:0007669"/>
    <property type="project" value="UniProtKB-KW"/>
</dbReference>
<dbReference type="Pfam" id="PF21316">
    <property type="entry name" value="TPPII_GBD"/>
    <property type="match status" value="1"/>
</dbReference>
<dbReference type="Pfam" id="PF12583">
    <property type="entry name" value="TPPII_C"/>
    <property type="match status" value="1"/>
</dbReference>
<dbReference type="Pfam" id="PF21223">
    <property type="entry name" value="TPPII_Ig-like-1"/>
    <property type="match status" value="1"/>
</dbReference>
<dbReference type="InterPro" id="IPR023828">
    <property type="entry name" value="Peptidase_S8_Ser-AS"/>
</dbReference>
<dbReference type="InterPro" id="IPR000209">
    <property type="entry name" value="Peptidase_S8/S53_dom"/>
</dbReference>
<evidence type="ECO:0000256" key="4">
    <source>
        <dbReference type="ARBA" id="ARBA00020244"/>
    </source>
</evidence>
<comment type="catalytic activity">
    <reaction evidence="1">
        <text>Release of an N-terminal tripeptide from a polypeptide.</text>
        <dbReference type="EC" id="3.4.14.10"/>
    </reaction>
</comment>
<comment type="similarity">
    <text evidence="2 12">Belongs to the peptidase S8 family.</text>
</comment>
<accession>A0AAD2CCE3</accession>
<dbReference type="PANTHER" id="PTHR43806:SF14">
    <property type="entry name" value="TRIPEPTIDYL-PEPTIDASE 2"/>
    <property type="match status" value="1"/>
</dbReference>
<proteinExistence type="inferred from homology"/>
<feature type="domain" description="Peptidase S8/S53" evidence="14">
    <location>
        <begin position="36"/>
        <end position="536"/>
    </location>
</feature>
<dbReference type="InterPro" id="IPR050131">
    <property type="entry name" value="Peptidase_S8_subtilisin-like"/>
</dbReference>
<comment type="caution">
    <text evidence="19">The sequence shown here is derived from an EMBL/GenBank/DDBJ whole genome shotgun (WGS) entry which is preliminary data.</text>
</comment>
<keyword evidence="7 12" id="KW-0378">Hydrolase</keyword>
<feature type="active site" description="Charge relay system" evidence="12">
    <location>
        <position position="485"/>
    </location>
</feature>
<dbReference type="GO" id="GO:0008240">
    <property type="term" value="F:tripeptidyl-peptidase activity"/>
    <property type="evidence" value="ECO:0007669"/>
    <property type="project" value="UniProtKB-EC"/>
</dbReference>
<dbReference type="GO" id="GO:0006508">
    <property type="term" value="P:proteolysis"/>
    <property type="evidence" value="ECO:0007669"/>
    <property type="project" value="UniProtKB-KW"/>
</dbReference>
<feature type="active site" description="Charge relay system" evidence="12">
    <location>
        <position position="284"/>
    </location>
</feature>
<dbReference type="InterPro" id="IPR015500">
    <property type="entry name" value="Peptidase_S8_subtilisin-rel"/>
</dbReference>
<feature type="active site" description="Charge relay system" evidence="12">
    <location>
        <position position="45"/>
    </location>
</feature>